<dbReference type="Gene3D" id="3.80.10.10">
    <property type="entry name" value="Ribonuclease Inhibitor"/>
    <property type="match status" value="2"/>
</dbReference>
<evidence type="ECO:0000259" key="8">
    <source>
        <dbReference type="PROSITE" id="PS50104"/>
    </source>
</evidence>
<dbReference type="InterPro" id="IPR058192">
    <property type="entry name" value="WHD_ROQ1-like"/>
</dbReference>
<dbReference type="SUPFAM" id="SSF46785">
    <property type="entry name" value="Winged helix' DNA-binding domain"/>
    <property type="match status" value="1"/>
</dbReference>
<name>A0AAN7F0P6_QUERU</name>
<evidence type="ECO:0000256" key="2">
    <source>
        <dbReference type="ARBA" id="ARBA00022614"/>
    </source>
</evidence>
<dbReference type="Proteomes" id="UP001324115">
    <property type="component" value="Unassembled WGS sequence"/>
</dbReference>
<dbReference type="PANTHER" id="PTHR11017">
    <property type="entry name" value="LEUCINE-RICH REPEAT-CONTAINING PROTEIN"/>
    <property type="match status" value="1"/>
</dbReference>
<comment type="caution">
    <text evidence="9">The sequence shown here is derived from an EMBL/GenBank/DDBJ whole genome shotgun (WGS) entry which is preliminary data.</text>
</comment>
<dbReference type="EMBL" id="JAXUIC010000007">
    <property type="protein sequence ID" value="KAK4583547.1"/>
    <property type="molecule type" value="Genomic_DNA"/>
</dbReference>
<dbReference type="InterPro" id="IPR027417">
    <property type="entry name" value="P-loop_NTPase"/>
</dbReference>
<dbReference type="SMART" id="SM00255">
    <property type="entry name" value="TIR"/>
    <property type="match status" value="1"/>
</dbReference>
<dbReference type="Pfam" id="PF00931">
    <property type="entry name" value="NB-ARC"/>
    <property type="match status" value="1"/>
</dbReference>
<keyword evidence="4" id="KW-0378">Hydrolase</keyword>
<dbReference type="InterPro" id="IPR035897">
    <property type="entry name" value="Toll_tir_struct_dom_sf"/>
</dbReference>
<evidence type="ECO:0000313" key="9">
    <source>
        <dbReference type="EMBL" id="KAK4583547.1"/>
    </source>
</evidence>
<dbReference type="GO" id="GO:0007165">
    <property type="term" value="P:signal transduction"/>
    <property type="evidence" value="ECO:0007669"/>
    <property type="project" value="InterPro"/>
</dbReference>
<dbReference type="InterPro" id="IPR003591">
    <property type="entry name" value="Leu-rich_rpt_typical-subtyp"/>
</dbReference>
<dbReference type="InterPro" id="IPR002182">
    <property type="entry name" value="NB-ARC"/>
</dbReference>
<dbReference type="InterPro" id="IPR000157">
    <property type="entry name" value="TIR_dom"/>
</dbReference>
<keyword evidence="2" id="KW-0433">Leucine-rich repeat</keyword>
<dbReference type="AlphaFoldDB" id="A0AAN7F0P6"/>
<dbReference type="InterPro" id="IPR032675">
    <property type="entry name" value="LRR_dom_sf"/>
</dbReference>
<evidence type="ECO:0000256" key="1">
    <source>
        <dbReference type="ARBA" id="ARBA00011982"/>
    </source>
</evidence>
<keyword evidence="6" id="KW-0520">NAD</keyword>
<dbReference type="PANTHER" id="PTHR11017:SF559">
    <property type="entry name" value="DISEASE RESISTANCE PROTEIN CHL1"/>
    <property type="match status" value="1"/>
</dbReference>
<evidence type="ECO:0000313" key="10">
    <source>
        <dbReference type="Proteomes" id="UP001324115"/>
    </source>
</evidence>
<dbReference type="GO" id="GO:0061809">
    <property type="term" value="F:NAD+ nucleosidase activity, cyclic ADP-ribose generating"/>
    <property type="evidence" value="ECO:0007669"/>
    <property type="project" value="UniProtKB-EC"/>
</dbReference>
<dbReference type="SUPFAM" id="SSF52200">
    <property type="entry name" value="Toll/Interleukin receptor TIR domain"/>
    <property type="match status" value="1"/>
</dbReference>
<dbReference type="InterPro" id="IPR001611">
    <property type="entry name" value="Leu-rich_rpt"/>
</dbReference>
<dbReference type="PROSITE" id="PS50104">
    <property type="entry name" value="TIR"/>
    <property type="match status" value="1"/>
</dbReference>
<evidence type="ECO:0000256" key="7">
    <source>
        <dbReference type="ARBA" id="ARBA00047304"/>
    </source>
</evidence>
<gene>
    <name evidence="9" type="ORF">RGQ29_026328</name>
</gene>
<dbReference type="FunFam" id="1.10.8.430:FF:000002">
    <property type="entry name" value="Disease resistance protein (TIR-NBS-LRR class)"/>
    <property type="match status" value="1"/>
</dbReference>
<dbReference type="Gene3D" id="1.10.8.430">
    <property type="entry name" value="Helical domain of apoptotic protease-activating factors"/>
    <property type="match status" value="1"/>
</dbReference>
<evidence type="ECO:0000256" key="6">
    <source>
        <dbReference type="ARBA" id="ARBA00023027"/>
    </source>
</evidence>
<dbReference type="SUPFAM" id="SSF52540">
    <property type="entry name" value="P-loop containing nucleoside triphosphate hydrolases"/>
    <property type="match status" value="1"/>
</dbReference>
<dbReference type="SMART" id="SM00369">
    <property type="entry name" value="LRR_TYP"/>
    <property type="match status" value="4"/>
</dbReference>
<dbReference type="Pfam" id="PF01582">
    <property type="entry name" value="TIR"/>
    <property type="match status" value="1"/>
</dbReference>
<evidence type="ECO:0000256" key="5">
    <source>
        <dbReference type="ARBA" id="ARBA00022821"/>
    </source>
</evidence>
<evidence type="ECO:0000256" key="3">
    <source>
        <dbReference type="ARBA" id="ARBA00022737"/>
    </source>
</evidence>
<dbReference type="GO" id="GO:0006952">
    <property type="term" value="P:defense response"/>
    <property type="evidence" value="ECO:0007669"/>
    <property type="project" value="UniProtKB-KW"/>
</dbReference>
<dbReference type="Gene3D" id="3.40.50.10140">
    <property type="entry name" value="Toll/interleukin-1 receptor homology (TIR) domain"/>
    <property type="match status" value="1"/>
</dbReference>
<accession>A0AAN7F0P6</accession>
<keyword evidence="10" id="KW-1185">Reference proteome</keyword>
<evidence type="ECO:0000256" key="4">
    <source>
        <dbReference type="ARBA" id="ARBA00022801"/>
    </source>
</evidence>
<sequence length="912" mass="104329">MSTQGASTSSPSSSSTPRWTYDVFLSFRGEDTRTGFTDHLYDALKKKGIYSFRDDENLERGKYISHELVKAIEESRFAIVIFSINYAFSTWCLDELVHIVRCKNEKKLEVIPIFYHVNPSDVRKQIGTFAKAFDEHTENFKESIEKVETWRTTLKEVTNISGWDLQNRHESEFIQDIVENMMKKLSSKFSRINKNLIGIESKVAELIPLYLDFGNNVCMIGICGMGGMGKTTLARVVYDMYSDQFEGSSFIADVREKSAKGGLLHLQEQFLEEILGERNKKIWDIHQGVEIIKNRLRHKKILLVLDDVDRVDQLENLAGEHDWFGLGSWIIITTRDEHVLVKHGVLKIYKPNGLNNDDASKLFCLKAFKNEQPKEGYMHLSQEVVKYASGLPLALVTLGSFLIGRTIDEWRSALEYLEKDPTIDIFDILKISYDGLEEMWKEIFLDIACFFTGLEKNNVTRILENCGFHAIIGIRVLIDKSLLTLKYDRNHEYLEMHDLLKEMGQKIVRRQSCGELGKQCRLWLLEDLFRVLENNMATNAIQAIVITDWKADFNFEKFSEVLSGMSNLRLLIIDELHIPVALNRVPNGLRHLSWKHCIKCLPSSFQPKELLGLDLQYSQCKYLWKGAKLQYSAGVFELSPFINKACLGKLKYINLSRSWFLIRTPDFSGVPRLEILGLEQCTKLVGLHPSIGQLSKLKSLNLHSCTSLTNLPSMSAKMESLTSLDLSSCYLIKKIPEFKGTMKSLSKLSLRLTAIKELPPSSIEGLTALEILDLSYCSNLKCLPSNMDSLRSLKFLNLSECSKLEEIELNGIGCLSSLRYLLLSSNNFVTLPATFSQLSKLEDLNLSHCKMLRSVPELSSTMRYINMERCRSLEPSPSFCGDSFVKNLYMKLLPKEKRMDLKLNFRSLFPEV</sequence>
<dbReference type="Pfam" id="PF23282">
    <property type="entry name" value="WHD_ROQ1"/>
    <property type="match status" value="1"/>
</dbReference>
<dbReference type="Pfam" id="PF13855">
    <property type="entry name" value="LRR_8"/>
    <property type="match status" value="2"/>
</dbReference>
<comment type="catalytic activity">
    <reaction evidence="7">
        <text>NAD(+) + H2O = ADP-D-ribose + nicotinamide + H(+)</text>
        <dbReference type="Rhea" id="RHEA:16301"/>
        <dbReference type="ChEBI" id="CHEBI:15377"/>
        <dbReference type="ChEBI" id="CHEBI:15378"/>
        <dbReference type="ChEBI" id="CHEBI:17154"/>
        <dbReference type="ChEBI" id="CHEBI:57540"/>
        <dbReference type="ChEBI" id="CHEBI:57967"/>
        <dbReference type="EC" id="3.2.2.6"/>
    </reaction>
    <physiologicalReaction direction="left-to-right" evidence="7">
        <dbReference type="Rhea" id="RHEA:16302"/>
    </physiologicalReaction>
</comment>
<dbReference type="InterPro" id="IPR042197">
    <property type="entry name" value="Apaf_helical"/>
</dbReference>
<reference evidence="9 10" key="1">
    <citation type="journal article" date="2023" name="G3 (Bethesda)">
        <title>A haplotype-resolved chromosome-scale genome for Quercus rubra L. provides insights into the genetics of adaptive traits for red oak species.</title>
        <authorList>
            <person name="Kapoor B."/>
            <person name="Jenkins J."/>
            <person name="Schmutz J."/>
            <person name="Zhebentyayeva T."/>
            <person name="Kuelheim C."/>
            <person name="Coggeshall M."/>
            <person name="Heim C."/>
            <person name="Lasky J.R."/>
            <person name="Leites L."/>
            <person name="Islam-Faridi N."/>
            <person name="Romero-Severson J."/>
            <person name="DeLeo V.L."/>
            <person name="Lucas S.M."/>
            <person name="Lazic D."/>
            <person name="Gailing O."/>
            <person name="Carlson J."/>
            <person name="Staton M."/>
        </authorList>
    </citation>
    <scope>NUCLEOTIDE SEQUENCE [LARGE SCALE GENOMIC DNA]</scope>
    <source>
        <strain evidence="9">Pseudo-F2</strain>
    </source>
</reference>
<organism evidence="9 10">
    <name type="scientific">Quercus rubra</name>
    <name type="common">Northern red oak</name>
    <name type="synonym">Quercus borealis</name>
    <dbReference type="NCBI Taxonomy" id="3512"/>
    <lineage>
        <taxon>Eukaryota</taxon>
        <taxon>Viridiplantae</taxon>
        <taxon>Streptophyta</taxon>
        <taxon>Embryophyta</taxon>
        <taxon>Tracheophyta</taxon>
        <taxon>Spermatophyta</taxon>
        <taxon>Magnoliopsida</taxon>
        <taxon>eudicotyledons</taxon>
        <taxon>Gunneridae</taxon>
        <taxon>Pentapetalae</taxon>
        <taxon>rosids</taxon>
        <taxon>fabids</taxon>
        <taxon>Fagales</taxon>
        <taxon>Fagaceae</taxon>
        <taxon>Quercus</taxon>
    </lineage>
</organism>
<dbReference type="InterPro" id="IPR036390">
    <property type="entry name" value="WH_DNA-bd_sf"/>
</dbReference>
<proteinExistence type="predicted"/>
<protein>
    <recommendedName>
        <fullName evidence="1">ADP-ribosyl cyclase/cyclic ADP-ribose hydrolase</fullName>
        <ecNumber evidence="1">3.2.2.6</ecNumber>
    </recommendedName>
</protein>
<keyword evidence="3" id="KW-0677">Repeat</keyword>
<dbReference type="InterPro" id="IPR044974">
    <property type="entry name" value="Disease_R_plants"/>
</dbReference>
<dbReference type="PRINTS" id="PR00364">
    <property type="entry name" value="DISEASERSIST"/>
</dbReference>
<dbReference type="FunFam" id="3.40.50.10140:FF:000007">
    <property type="entry name" value="Disease resistance protein (TIR-NBS-LRR class)"/>
    <property type="match status" value="1"/>
</dbReference>
<dbReference type="Gene3D" id="3.40.50.300">
    <property type="entry name" value="P-loop containing nucleotide triphosphate hydrolases"/>
    <property type="match status" value="1"/>
</dbReference>
<dbReference type="GO" id="GO:0043531">
    <property type="term" value="F:ADP binding"/>
    <property type="evidence" value="ECO:0007669"/>
    <property type="project" value="InterPro"/>
</dbReference>
<dbReference type="EC" id="3.2.2.6" evidence="1"/>
<keyword evidence="5" id="KW-0611">Plant defense</keyword>
<feature type="domain" description="TIR" evidence="8">
    <location>
        <begin position="19"/>
        <end position="185"/>
    </location>
</feature>
<dbReference type="SUPFAM" id="SSF52058">
    <property type="entry name" value="L domain-like"/>
    <property type="match status" value="1"/>
</dbReference>